<evidence type="ECO:0000313" key="2">
    <source>
        <dbReference type="EMBL" id="CAG8658738.1"/>
    </source>
</evidence>
<feature type="region of interest" description="Disordered" evidence="1">
    <location>
        <begin position="1"/>
        <end position="59"/>
    </location>
</feature>
<dbReference type="EMBL" id="CAJVPP010005014">
    <property type="protein sequence ID" value="CAG8658738.1"/>
    <property type="molecule type" value="Genomic_DNA"/>
</dbReference>
<reference evidence="2" key="1">
    <citation type="submission" date="2021-06" db="EMBL/GenBank/DDBJ databases">
        <authorList>
            <person name="Kallberg Y."/>
            <person name="Tangrot J."/>
            <person name="Rosling A."/>
        </authorList>
    </citation>
    <scope>NUCLEOTIDE SEQUENCE</scope>
    <source>
        <strain evidence="2">87-6 pot B 2015</strain>
    </source>
</reference>
<organism evidence="2 3">
    <name type="scientific">Funneliformis mosseae</name>
    <name type="common">Endomycorrhizal fungus</name>
    <name type="synonym">Glomus mosseae</name>
    <dbReference type="NCBI Taxonomy" id="27381"/>
    <lineage>
        <taxon>Eukaryota</taxon>
        <taxon>Fungi</taxon>
        <taxon>Fungi incertae sedis</taxon>
        <taxon>Mucoromycota</taxon>
        <taxon>Glomeromycotina</taxon>
        <taxon>Glomeromycetes</taxon>
        <taxon>Glomerales</taxon>
        <taxon>Glomeraceae</taxon>
        <taxon>Funneliformis</taxon>
    </lineage>
</organism>
<comment type="caution">
    <text evidence="2">The sequence shown here is derived from an EMBL/GenBank/DDBJ whole genome shotgun (WGS) entry which is preliminary data.</text>
</comment>
<dbReference type="Proteomes" id="UP000789375">
    <property type="component" value="Unassembled WGS sequence"/>
</dbReference>
<accession>A0A9N9DZU2</accession>
<evidence type="ECO:0000256" key="1">
    <source>
        <dbReference type="SAM" id="MobiDB-lite"/>
    </source>
</evidence>
<protein>
    <submittedName>
        <fullName evidence="2">8371_t:CDS:1</fullName>
    </submittedName>
</protein>
<gene>
    <name evidence="2" type="ORF">FMOSSE_LOCUS11834</name>
</gene>
<sequence>MRNETKNVVLEEHGGTPSSLPSGPEKAKENKIFASRHGGAQAGFGSADKKQRSASTGSDTIRISCAKNYLNFMEAIVRHSYKNKELLTCNWNWNQILLAFFVEK</sequence>
<name>A0A9N9DZU2_FUNMO</name>
<keyword evidence="3" id="KW-1185">Reference proteome</keyword>
<evidence type="ECO:0000313" key="3">
    <source>
        <dbReference type="Proteomes" id="UP000789375"/>
    </source>
</evidence>
<feature type="compositionally biased region" description="Basic and acidic residues" evidence="1">
    <location>
        <begin position="1"/>
        <end position="14"/>
    </location>
</feature>
<proteinExistence type="predicted"/>
<dbReference type="AlphaFoldDB" id="A0A9N9DZU2"/>